<protein>
    <submittedName>
        <fullName evidence="1">Uncharacterized protein</fullName>
    </submittedName>
</protein>
<evidence type="ECO:0000313" key="1">
    <source>
        <dbReference type="EMBL" id="KAJ8119565.1"/>
    </source>
</evidence>
<dbReference type="EMBL" id="JAPESX010000823">
    <property type="protein sequence ID" value="KAJ8119565.1"/>
    <property type="molecule type" value="Genomic_DNA"/>
</dbReference>
<sequence length="1340" mass="144405">MGAQEAGDVPPNSNSGNNPGETGGEKKPTPSLVSRIFSSIFHYFHLLNYAEPTTLDYALLVIGAITSIGAGIPFPLLGILFGQLVDELNGATCSAGGTTGSESSEDYLAAINHKILLVVAVALAQFALIYIYGVCWNLFGERLSHRLREKYLRSLLRQEVSFFDGLPAGEVSSRLSADINIIKDGTSEKVGVYLGVLSLFIASYIIAFIKGPKLAGILVSLVPAFLIMTFGGGYYIGKYATLASEHIASASSIALESLSNVMVVQAFRANDRLEAKFAAELSSAKKESTKKAIAVAIQSGLLYFIAFAACGLAYWQGSITIADVVAGRTTGTSVGSIYTIIFILVDASIVISQVSPYLQIFSSAAATLDKLKTDIDRQSKIDGTIEGPDHPHDIFKGDVQVQNVTFTYPSRPDVPVIQDVSLQFPAGQTTAIVGLSGSGKSTIAGLLTRLYDTNEGTLLLDGRNIRDINVRQLRSYIGLVQQDPMLLNRSVLENIALGLVNSSRPEHAAFQSIVLSNQLSLLAEAVRGGQDILVAAEPYGSDMVEIVRMIVHAADLADAGVFLGHLEFGLGTIVGPNGDLLSGGQKQRVALARAVVKDPRILVLDEATSSLDSASEQRIQAAIEKASAGRTVISIAHRLATVKNAYKIVVMRNGKVIEEGNHSDLMAKDADYAALVRLQNMGSEASSITTAQGSKSSIELQEKPKSLITDEDAQEVVDKVESNKQEATTPKPTEKEPGQPAWSIMKRMGSLARPYLLLLFIAFFGSLIVGGTYLGSALIFGHTIGALSPCNTADAIKAAGSFFGLLYFVLAIIEFFANGTSWSVFGFVAEKVLYVIKVLSFRTLFEQDLEWHQSENRTPSSLLSFITSDTAAIGSLTGSIIGTMFSISVNFIGAIILSHIVAWKIAVVCLAIVPLMLGAGFMKLWILARFEERHGKAFEKSVSISVEAVNSIKTVAALSLEQEILGTYQRSLEAPRKEVTRSIIWSNCFLALSMSISNLLYALIYWWGSKQIVSGLYTQAQFFIVLISLLVSAQLWGQLFTLAPEITRAGQAVGRICDLIDLGSSKTIDTTSRETDPEAMIESKTLVPTPGQGLAVKFKQVKFSYPARPNRQILKGLDIDIPPGQFCALVGPSGAGKSTIISLLERMYSVEYGCIEVGGLNISSKKEPVFRDEIGLVPQDSVLFDGSIRFNVALGGRPGVEPSNAEVEEACKLANIHDTIMALPDGYDTQCGNNGGQLSGGQRQRLSIARALVRKPRLLLLDESTSALDAESERLLQDGLEKATRGITVVAIAHRLHTIRRADMIFMIEDGRCVEKGTHEELMARSENYRVNVLHQTLDG</sequence>
<evidence type="ECO:0000313" key="2">
    <source>
        <dbReference type="Proteomes" id="UP001153334"/>
    </source>
</evidence>
<reference evidence="1" key="1">
    <citation type="submission" date="2022-11" db="EMBL/GenBank/DDBJ databases">
        <title>Genome Sequence of Nemania bipapillata.</title>
        <authorList>
            <person name="Buettner E."/>
        </authorList>
    </citation>
    <scope>NUCLEOTIDE SEQUENCE</scope>
    <source>
        <strain evidence="1">CP14</strain>
    </source>
</reference>
<proteinExistence type="predicted"/>
<name>A0ACC2IWH1_9PEZI</name>
<keyword evidence="2" id="KW-1185">Reference proteome</keyword>
<dbReference type="Proteomes" id="UP001153334">
    <property type="component" value="Unassembled WGS sequence"/>
</dbReference>
<accession>A0ACC2IWH1</accession>
<comment type="caution">
    <text evidence="1">The sequence shown here is derived from an EMBL/GenBank/DDBJ whole genome shotgun (WGS) entry which is preliminary data.</text>
</comment>
<organism evidence="1 2">
    <name type="scientific">Nemania bipapillata</name>
    <dbReference type="NCBI Taxonomy" id="110536"/>
    <lineage>
        <taxon>Eukaryota</taxon>
        <taxon>Fungi</taxon>
        <taxon>Dikarya</taxon>
        <taxon>Ascomycota</taxon>
        <taxon>Pezizomycotina</taxon>
        <taxon>Sordariomycetes</taxon>
        <taxon>Xylariomycetidae</taxon>
        <taxon>Xylariales</taxon>
        <taxon>Xylariaceae</taxon>
        <taxon>Nemania</taxon>
    </lineage>
</organism>
<gene>
    <name evidence="1" type="ORF">ONZ43_g3509</name>
</gene>